<reference evidence="3 4" key="1">
    <citation type="submission" date="2019-02" db="EMBL/GenBank/DDBJ databases">
        <title>Genome sequencing of the rare red list fungi Phlebia centrifuga.</title>
        <authorList>
            <person name="Buettner E."/>
            <person name="Kellner H."/>
        </authorList>
    </citation>
    <scope>NUCLEOTIDE SEQUENCE [LARGE SCALE GENOMIC DNA]</scope>
    <source>
        <strain evidence="3 4">DSM 108282</strain>
    </source>
</reference>
<gene>
    <name evidence="3" type="ORF">EW026_g6979</name>
</gene>
<keyword evidence="1" id="KW-0812">Transmembrane</keyword>
<dbReference type="Proteomes" id="UP000309038">
    <property type="component" value="Unassembled WGS sequence"/>
</dbReference>
<evidence type="ECO:0000256" key="1">
    <source>
        <dbReference type="SAM" id="Phobius"/>
    </source>
</evidence>
<organism evidence="3 4">
    <name type="scientific">Hermanssonia centrifuga</name>
    <dbReference type="NCBI Taxonomy" id="98765"/>
    <lineage>
        <taxon>Eukaryota</taxon>
        <taxon>Fungi</taxon>
        <taxon>Dikarya</taxon>
        <taxon>Basidiomycota</taxon>
        <taxon>Agaricomycotina</taxon>
        <taxon>Agaricomycetes</taxon>
        <taxon>Polyporales</taxon>
        <taxon>Meruliaceae</taxon>
        <taxon>Hermanssonia</taxon>
    </lineage>
</organism>
<keyword evidence="1" id="KW-0472">Membrane</keyword>
<feature type="transmembrane region" description="Helical" evidence="1">
    <location>
        <begin position="63"/>
        <end position="86"/>
    </location>
</feature>
<name>A0A4S4K9A2_9APHY</name>
<feature type="transmembrane region" description="Helical" evidence="1">
    <location>
        <begin position="124"/>
        <end position="151"/>
    </location>
</feature>
<proteinExistence type="predicted"/>
<evidence type="ECO:0000313" key="4">
    <source>
        <dbReference type="Proteomes" id="UP000309038"/>
    </source>
</evidence>
<keyword evidence="4" id="KW-1185">Reference proteome</keyword>
<evidence type="ECO:0000259" key="2">
    <source>
        <dbReference type="Pfam" id="PF20151"/>
    </source>
</evidence>
<comment type="caution">
    <text evidence="3">The sequence shown here is derived from an EMBL/GenBank/DDBJ whole genome shotgun (WGS) entry which is preliminary data.</text>
</comment>
<dbReference type="EMBL" id="SGPJ01000437">
    <property type="protein sequence ID" value="THG94501.1"/>
    <property type="molecule type" value="Genomic_DNA"/>
</dbReference>
<feature type="domain" description="DUF6533" evidence="2">
    <location>
        <begin position="26"/>
        <end position="66"/>
    </location>
</feature>
<dbReference type="Pfam" id="PF20151">
    <property type="entry name" value="DUF6533"/>
    <property type="match status" value="1"/>
</dbReference>
<evidence type="ECO:0000313" key="3">
    <source>
        <dbReference type="EMBL" id="THG94501.1"/>
    </source>
</evidence>
<feature type="transmembrane region" description="Helical" evidence="1">
    <location>
        <begin position="172"/>
        <end position="196"/>
    </location>
</feature>
<keyword evidence="1" id="KW-1133">Transmembrane helix</keyword>
<sequence>MSQTSTDAQIVAEFQDIVTSADIFSSMAALAAYEYIITLRQEVTIVSQRKWTLATWLLMANRYLLIGFIIWTAAPYTSSYVVYAVFSALRVFALWDRNVPMTLLVLALNLVPVAVNITRYSARFAITLSTSLTGSILIVLGDALVLAVTWLKTARNLTEGARIGMRTPLSTMLLRDGTIYFAVLLMMNIALVVILTVPSFQFFGVVSTVIGTLQPILISRFLLNLRQVGSPENDSQEAFNSQFSVPGFCVPTMESIIGNMGENLDHGGPTEEVEDEVENISGSVQAEDVEAENTSGSVQAAEVALPEIAI</sequence>
<protein>
    <recommendedName>
        <fullName evidence="2">DUF6533 domain-containing protein</fullName>
    </recommendedName>
</protein>
<dbReference type="AlphaFoldDB" id="A0A4S4K9A2"/>
<dbReference type="InterPro" id="IPR045340">
    <property type="entry name" value="DUF6533"/>
</dbReference>
<feature type="transmembrane region" description="Helical" evidence="1">
    <location>
        <begin position="98"/>
        <end position="118"/>
    </location>
</feature>
<accession>A0A4S4K9A2</accession>